<sequence>MNSQPLTLNLEPGFIPEHAQKGATRRVGINTADGGKELFQARVCRAQEPPPPLQYVAGELLKPAPQRPALWQSGVGILPQQGGRNSKPETLRGCVIVLKVLMSLSPNIASAAVFHARPGLNIPFLLRALMQDFSLLFPSPCKRLEV</sequence>
<comment type="caution">
    <text evidence="1">The sequence shown here is derived from an EMBL/GenBank/DDBJ whole genome shotgun (WGS) entry which is preliminary data.</text>
</comment>
<evidence type="ECO:0000313" key="2">
    <source>
        <dbReference type="Proteomes" id="UP000297703"/>
    </source>
</evidence>
<name>A0A4D9DGE5_9SAUR</name>
<protein>
    <submittedName>
        <fullName evidence="1">LIM domain-binding protein 1</fullName>
    </submittedName>
</protein>
<evidence type="ECO:0000313" key="1">
    <source>
        <dbReference type="EMBL" id="TFJ96374.1"/>
    </source>
</evidence>
<dbReference type="EMBL" id="QXTE01000689">
    <property type="protein sequence ID" value="TFJ96374.1"/>
    <property type="molecule type" value="Genomic_DNA"/>
</dbReference>
<gene>
    <name evidence="1" type="ORF">DR999_PMT21842</name>
</gene>
<proteinExistence type="predicted"/>
<reference evidence="1 2" key="2">
    <citation type="submission" date="2019-04" db="EMBL/GenBank/DDBJ databases">
        <title>The genome sequence of big-headed turtle.</title>
        <authorList>
            <person name="Gong S."/>
        </authorList>
    </citation>
    <scope>NUCLEOTIDE SEQUENCE [LARGE SCALE GENOMIC DNA]</scope>
    <source>
        <strain evidence="1">DO16091913</strain>
        <tissue evidence="1">Muscle</tissue>
    </source>
</reference>
<keyword evidence="2" id="KW-1185">Reference proteome</keyword>
<dbReference type="AlphaFoldDB" id="A0A4D9DGE5"/>
<accession>A0A4D9DGE5</accession>
<organism evidence="1 2">
    <name type="scientific">Platysternon megacephalum</name>
    <name type="common">big-headed turtle</name>
    <dbReference type="NCBI Taxonomy" id="55544"/>
    <lineage>
        <taxon>Eukaryota</taxon>
        <taxon>Metazoa</taxon>
        <taxon>Chordata</taxon>
        <taxon>Craniata</taxon>
        <taxon>Vertebrata</taxon>
        <taxon>Euteleostomi</taxon>
        <taxon>Archelosauria</taxon>
        <taxon>Testudinata</taxon>
        <taxon>Testudines</taxon>
        <taxon>Cryptodira</taxon>
        <taxon>Durocryptodira</taxon>
        <taxon>Testudinoidea</taxon>
        <taxon>Platysternidae</taxon>
        <taxon>Platysternon</taxon>
    </lineage>
</organism>
<dbReference type="Proteomes" id="UP000297703">
    <property type="component" value="Unassembled WGS sequence"/>
</dbReference>
<reference evidence="1 2" key="1">
    <citation type="submission" date="2019-04" db="EMBL/GenBank/DDBJ databases">
        <title>Draft genome of the big-headed turtle Platysternon megacephalum.</title>
        <authorList>
            <person name="Gong S."/>
        </authorList>
    </citation>
    <scope>NUCLEOTIDE SEQUENCE [LARGE SCALE GENOMIC DNA]</scope>
    <source>
        <strain evidence="1">DO16091913</strain>
        <tissue evidence="1">Muscle</tissue>
    </source>
</reference>